<dbReference type="NCBIfam" id="NF003417">
    <property type="entry name" value="PRK04813.1"/>
    <property type="match status" value="4"/>
</dbReference>
<dbReference type="Proteomes" id="UP000198327">
    <property type="component" value="Unassembled WGS sequence"/>
</dbReference>
<reference evidence="6" key="1">
    <citation type="submission" date="2017-06" db="EMBL/GenBank/DDBJ databases">
        <authorList>
            <person name="Varghese N."/>
            <person name="Submissions S."/>
        </authorList>
    </citation>
    <scope>NUCLEOTIDE SEQUENCE [LARGE SCALE GENOMIC DNA]</scope>
    <source>
        <strain evidence="6">JCM 23211</strain>
    </source>
</reference>
<dbReference type="InterPro" id="IPR020845">
    <property type="entry name" value="AMP-binding_CS"/>
</dbReference>
<dbReference type="STRING" id="398843.A3K89_23145"/>
<feature type="domain" description="Carrier" evidence="4">
    <location>
        <begin position="2725"/>
        <end position="2800"/>
    </location>
</feature>
<evidence type="ECO:0000256" key="1">
    <source>
        <dbReference type="ARBA" id="ARBA00001957"/>
    </source>
</evidence>
<evidence type="ECO:0000313" key="6">
    <source>
        <dbReference type="Proteomes" id="UP000198327"/>
    </source>
</evidence>
<keyword evidence="6" id="KW-1185">Reference proteome</keyword>
<dbReference type="InterPro" id="IPR009081">
    <property type="entry name" value="PP-bd_ACP"/>
</dbReference>
<dbReference type="InterPro" id="IPR036736">
    <property type="entry name" value="ACP-like_sf"/>
</dbReference>
<dbReference type="GO" id="GO:0008610">
    <property type="term" value="P:lipid biosynthetic process"/>
    <property type="evidence" value="ECO:0007669"/>
    <property type="project" value="UniProtKB-ARBA"/>
</dbReference>
<dbReference type="Gene3D" id="3.40.50.12780">
    <property type="entry name" value="N-terminal domain of ligase-like"/>
    <property type="match status" value="2"/>
</dbReference>
<evidence type="ECO:0000256" key="3">
    <source>
        <dbReference type="ARBA" id="ARBA00022553"/>
    </source>
</evidence>
<dbReference type="UniPathway" id="UPA00011"/>
<dbReference type="FunFam" id="2.30.38.10:FF:000001">
    <property type="entry name" value="Non-ribosomal peptide synthetase PvdI"/>
    <property type="match status" value="2"/>
</dbReference>
<dbReference type="PROSITE" id="PS00455">
    <property type="entry name" value="AMP_BINDING"/>
    <property type="match status" value="4"/>
</dbReference>
<dbReference type="GO" id="GO:0005829">
    <property type="term" value="C:cytosol"/>
    <property type="evidence" value="ECO:0007669"/>
    <property type="project" value="TreeGrafter"/>
</dbReference>
<dbReference type="FunFam" id="3.30.300.30:FF:000010">
    <property type="entry name" value="Enterobactin synthetase component F"/>
    <property type="match status" value="1"/>
</dbReference>
<keyword evidence="3" id="KW-0597">Phosphoprotein</keyword>
<dbReference type="Pfam" id="PF13193">
    <property type="entry name" value="AMP-binding_C"/>
    <property type="match status" value="4"/>
</dbReference>
<dbReference type="FunFam" id="3.40.50.12780:FF:000012">
    <property type="entry name" value="Non-ribosomal peptide synthetase"/>
    <property type="match status" value="4"/>
</dbReference>
<dbReference type="CDD" id="cd17646">
    <property type="entry name" value="A_NRPS_AB3403-like"/>
    <property type="match status" value="2"/>
</dbReference>
<keyword evidence="2" id="KW-0596">Phosphopantetheine</keyword>
<dbReference type="SUPFAM" id="SSF52777">
    <property type="entry name" value="CoA-dependent acyltransferases"/>
    <property type="match status" value="8"/>
</dbReference>
<dbReference type="FunFam" id="3.30.300.30:FF:000015">
    <property type="entry name" value="Nonribosomal peptide synthase SidD"/>
    <property type="match status" value="1"/>
</dbReference>
<dbReference type="GO" id="GO:0072330">
    <property type="term" value="P:monocarboxylic acid biosynthetic process"/>
    <property type="evidence" value="ECO:0007669"/>
    <property type="project" value="UniProtKB-ARBA"/>
</dbReference>
<dbReference type="Pfam" id="PF00550">
    <property type="entry name" value="PP-binding"/>
    <property type="match status" value="4"/>
</dbReference>
<dbReference type="Pfam" id="PF00668">
    <property type="entry name" value="Condensation"/>
    <property type="match status" value="4"/>
</dbReference>
<dbReference type="Gene3D" id="3.30.559.30">
    <property type="entry name" value="Nonribosomal peptide synthetase, condensation domain"/>
    <property type="match status" value="4"/>
</dbReference>
<feature type="domain" description="Carrier" evidence="4">
    <location>
        <begin position="3780"/>
        <end position="3855"/>
    </location>
</feature>
<dbReference type="PROSITE" id="PS00012">
    <property type="entry name" value="PHOSPHOPANTETHEINE"/>
    <property type="match status" value="4"/>
</dbReference>
<dbReference type="Gene3D" id="3.40.50.980">
    <property type="match status" value="6"/>
</dbReference>
<dbReference type="PANTHER" id="PTHR45527">
    <property type="entry name" value="NONRIBOSOMAL PEPTIDE SYNTHETASE"/>
    <property type="match status" value="1"/>
</dbReference>
<dbReference type="InterPro" id="IPR001242">
    <property type="entry name" value="Condensation_dom"/>
</dbReference>
<dbReference type="InterPro" id="IPR000873">
    <property type="entry name" value="AMP-dep_synth/lig_dom"/>
</dbReference>
<dbReference type="Gene3D" id="3.30.559.10">
    <property type="entry name" value="Chloramphenicol acetyltransferase-like domain"/>
    <property type="match status" value="4"/>
</dbReference>
<dbReference type="FunFam" id="3.40.50.980:FF:000002">
    <property type="entry name" value="Enterobactin synthetase component F"/>
    <property type="match status" value="2"/>
</dbReference>
<dbReference type="InterPro" id="IPR010071">
    <property type="entry name" value="AA_adenyl_dom"/>
</dbReference>
<gene>
    <name evidence="5" type="ORF">SAMN05421642_1264</name>
</gene>
<comment type="cofactor">
    <cofactor evidence="1">
        <name>pantetheine 4'-phosphate</name>
        <dbReference type="ChEBI" id="CHEBI:47942"/>
    </cofactor>
</comment>
<dbReference type="GO" id="GO:0043041">
    <property type="term" value="P:amino acid activation for nonribosomal peptide biosynthetic process"/>
    <property type="evidence" value="ECO:0007669"/>
    <property type="project" value="TreeGrafter"/>
</dbReference>
<dbReference type="CDD" id="cd19540">
    <property type="entry name" value="LCL_NRPS-like"/>
    <property type="match status" value="4"/>
</dbReference>
<evidence type="ECO:0000313" key="5">
    <source>
        <dbReference type="EMBL" id="SNT48383.1"/>
    </source>
</evidence>
<dbReference type="FunFam" id="1.10.1200.10:FF:000016">
    <property type="entry name" value="Non-ribosomal peptide synthase"/>
    <property type="match status" value="1"/>
</dbReference>
<dbReference type="InterPro" id="IPR025110">
    <property type="entry name" value="AMP-bd_C"/>
</dbReference>
<name>A0A239N1M6_9NOCA</name>
<dbReference type="Gene3D" id="1.10.1200.10">
    <property type="entry name" value="ACP-like"/>
    <property type="match status" value="4"/>
</dbReference>
<feature type="domain" description="Carrier" evidence="4">
    <location>
        <begin position="623"/>
        <end position="698"/>
    </location>
</feature>
<dbReference type="OrthoDB" id="2472181at2"/>
<dbReference type="InterPro" id="IPR023213">
    <property type="entry name" value="CAT-like_dom_sf"/>
</dbReference>
<accession>A0A239N1M6</accession>
<sequence length="4621" mass="492616">MVSGGSGSQSTAIEDLPGLVARVAAGQADRVALDVSGTSVTYGDLHREIGNLDTAMGGVLGADALVPLALSTVAPGAVESAEGGLEAIVATVVADARDALGEATATPTADTLASRFLAQVKRTPDAVAVVFEGTELTYAEFDVRVDSLARRLVDLGVGPDVRVGLSISRSVDLLVAMYAITVAGGAYVPIDPSHPADRIRYVVDIAKPALVLTTSTEDVALPDEVRVLLVDTEDLSQYTSESVGDDLTAAIEPTNTAYVIFTSGSTGRPKGVAVSHEAIVANLDWRQADYPLTADDVVLQKTPFTFDVSVWEFFWPLQAGARLVVAAPDGHRDPAYIAETMSSHEVTTAHFVPSMLSVFLSQFDGDVDAQKIPSLRQVFASGEALPASTTARFHEVFDAELHNLYGPTEAAVDVTYHRTDSSDLVSVPIGVAVPRTGLHVLDEGLRRTPPGVPGELYLSGVQLARGYIARPDLTADRFVANPFGDAGERMYRTGDLVRWNTAGALEYLGRTDFQVKLRGLRIELGEIEAALLAQETVRQAVVVVLSDDSDSGVDDQLVAYLVTTTGEADSATLAAGIRDRLPDYMVPAVFVVLDEFPLNASGKLDRKALPKPDVTRLTAEYREPTTDVERALVAVFEDILGAERIGVDDDFFALGGNSLSATRAIARVGAELSVKVDVRAFFDAPTVAGLAELVQSATSDGTAAREPLTKRERPDVVPLSMAQQRMWFLNRLDPGSAVDNIPVAIRLSGLLDVDALQEAVYDVVDRHEALRTVYPEVDGVGRQVVRDTVDAVPDLHPERLDEADLYGRVVEVVSEGFDVTADVPVRLRLLQVSPTEHVLIVVAHHIAADGFSMLPLTRDVVTAYAARSDGNAPGWAPLTVQYADFALWQRAVLGSEDDPQSLISAQERYWRDALADLPEQLDLPSDRRRPAVASGRGATYSTEVDASLRGRVESLATAHGATPFMVVHAALSVLLARLSGTEDIAVGTPVAGRGEEALDDLVGMFVNTLVLRAVVDTGSSFTDLLASVRRTDLDAFGHADVPFERLVEVLDPPRSQAHHPLFQVLLVFQNLGATTLELPGLTVSGVEFDTAVAKTDLQVTVSDSDAQWKLEFTYATDLFDESTIAALATRLIGVLGAVSADADVVVGDIDLIDSVERATVLQEWNDTRHDVTDTTLLDAFHRAASRTPDAVALSFDDETLTYREFSSRVARLARHLVTLGVGPDVLAAVAIRRSLDMVVALYAVLEAGGAYVPMDPDQPAERNEYILDTSDAPVVLTVSRDEFAASRTNVVKIDTLELSGYSDEPLADDERRAPTRPDQLAYVIFTSGSTGRPKGVAVAHRAVVNQISWIVAEYGVNSRDVILQKTPFTFDVSIWELFGALAAGAQLVVAQPDGHRDATYLADVVERYGVTATSFVPSMVPVFTAEIASRDASSLRLVQLAGEALPTSVVTALARATDAQVHNLYGPTEFTVHATSRPVAGVTGSELHDTTAPMGVPVWNTAAYVLDGRLSPTPVGVAGELYLAGVQTARGYYGRAGLTAERFVADPFGDGRLYRTGDLVRWTESGELEYIGRTDFQVKLRGLRIELGEIETVARTAPSVTDAVAVVKSDRLVLYVVAPGSVDLDDLRRTLAGELPSYMVPAAFVVLDALPTNAAGKLDRAKLPEPELEVRAFRAPSTPVEEIVASVFGDVLGVPRVGADDDFFALGGNSLIATQVVSRLGAALNTTVPVRLLFEVATVAALAVRIESEVGKGARIPLTPRERPKHVPLSMAQQRMWFLNRLDPESAVNNIPVAIRLSGLLDRHALHVAVADVLSRHESLRTVYPEIDGVGFQEVVSTRSVIPDLAPIPVDAEQLAASIEETVLAGFDVTTRAPFRASLFEVSSTEHVLVFVAHHIAADGYSLGPLTRDIVRAYTARAAGLDLDWEPLPVQYADYALWQREVLGSEDDSESILSAQKSFWQNTLAGLPEQLDLPFDRPRPAVASGRGRTHRFDIDASLRRAVEDLASDQRATPFMVVHAALSVLLARLSGTDDIAVGAPIAGRGDAALDDMIGMFVNTLVLRTRVDGPAQFDEVLAQVRENDLAAFANADIPFERLVEILDPARSTARHPLIQVALFFQNLGRSELDLPNLTVSAVDFDAGTAKFDLQIAVSEQPSGDGWSVEFTYATDLFDLSGIELLESRFVGVLGAVTKNPASVVGDIAVTTAPERDLLVRGWNSTEHDVSAALLLDRFDAVVAESGDATALVYEGVSVTYRDFARRVDDVAAVLAAAGAAPETRVALAVRRSIDLVVGMYAVLRTGAGFVPIDPDHPAERIGYILDAAAPVCVLTRAEDDFTPPVSVPVVDVATRPEPGARFTTPRVSPDSVAYVIFTSGSTGKPKGVAVSHRAIVNQMEWMQAEYGLDSSDVYLQKTATTFDVSLWGFFLPLRAGSTLVLATPDGHRDPAYLADVISRNAVTVTDFVPTMLSVFAAAVTSASIASLQQIFVIGEALPGEAVRDFARVSTARVHNLYGPTEAAVSITYADVTDTAAGTAVTIGVPEWNSATFVLDARLRPVPVGVPGELYLAGVQLARGYHGRVDLTSDRFVANPFSENGARMYRTGDLVKWRSDGAIDYIGRTDFQVKFRGQRIELGEIEAALAAHSSVGLSAAAVVPTDAGDQLVGYVVPAGTETVDVDALRTTLGRSLPTYMVPGAIVVLEEFPLNTSGKLDRKALPAPEFATRRFRAPSTPIEEIVAGVFADVLGVERAGLDDDFFALGGNSLVATQVVSRLGAALDSVVPVRTLFEASTVEALAAAVETHTGGRVALTAMPRPDRIPLSLAQQRMWFLNRLDPDSAVNNIPAAVRLSGSLDVDALTAAIDDVVARHEILRTVYPESAGTGIQVIMPASNGRTDFRAETVDESALFEVVTSIVTQGFDVTRATPLRIRLLSVGENEHVLVVVAYHIAADGFSMIPLMRDVITAYVSRARDEEPAWSPLPVQYADYALWQREVLGTPDDVTSLISKQETYWTSVLAGLPDEIELPVDRARPSSSSGRGASQTLTLDEATTAAIDRVAAAHGVTAFMVVHAALAVLLSRVSGSDDIAVGTPVAGRGEAALDDVIGMFVNTLVLRTQIDGAHSFRDVLAQAREVDLSAFAHADLPFERVVEVLDPPRAQGRHPLVQVLLTFQNFSSSSFELPGLTASAVDFDSAVAKMDLQVTVSEPHEQPDGTRGRSVEIVYATDLFDSATIERLGHQFVAVLQAVTSDSATAVGDIELVDVDERDWLLSTVNATEHPLDASATLVSMFDAQVARTPDAHALTFEGDTITYQQFDARANRLARYLIGQGVGPESTVAVAIGRSFELMIGIYAVAKAGAAYVPVDPTQPTDRVAYILDTARVALTLTTTRDRGDFGGGTSVVVDELNVDEFSDAPVTDAERTRPLTPRDAAYVLFTSGSTGKPKGVTIEHRAIVNRLVWMQAEYALTPADRVVQKTPTTFDVSVWELFWPLQIGARLVLARPEGHRDPVYLAQLIEAESVTVAHFVPSMLGVFAAEPAASAAGTLRWVFASGEALPSSTAGALSAVLPSARLVNLYGPTEAAVDVTYHEVTAADTAGVPIGRPVFNTQVYVLDARLRPVAVGAVGELYLGGVQLARGYASRPDLTADRFVADPFGEAGERLYRTGDVVRYNRDGELEYIGRSDFQVKLRGLRIELGEIESALATDDSVAQAVVLVRGDRLIGYVVAAAGHSVDVVEVRSSVSEVLPEYMVPAVVLVLDALPLGPSGKLDRKALPDPVVEAAEFRAPGTDVERTVAGVFAEVLGVREVGLDDDFFALGGNSLVATQVVSRVGAALNAQIPVRTIFDATTVAAFAAAVFDLIGTGVRPALVAGSRPERIPLSLAQQRMWVLNHLDPDSGAYNIPLAVRLTGDLDVDALGLAVADVVARHESLRTIYPSDADGPQQRILAPADVTFDLQPRAVDGEDDATHAVAELVLGGFDVADAVPVRVGLIRLAAQDHILALVVHHISADGASIAPLARDVMVAYSARVDGRVPGWAELPVQYADFALWQRTVLGAIDDADSVAAEQLKYWATALAGIPDALDLPTDRPRPATQSMQGRSVEFDLDAEAHARLADFSRDRGASLFMVVHAALAVLLGRLSGSGDVVVGTPVAGRGAAELDDLVGMFVNTLPLRTDIDFGGTFSGLVDEARATDLGAFGNADVPFENVVDAVVPARSQARHPIFQVALSFQNLERVRLELPGLTVEGVDAGELGAKFDLQFTVEPRTDADGNPAGLFGSLLYATDLFDERTARSFGERFTRILRSVAEDPFAIVGDIDIMSEHERTLTEAHAAPSTDAAPAASVALERSLPQVIGSVVELDPDAPAIAVDGEELSYLTVEGRAARLARVLVGRGVGPGDRVRVIVPVSVEWAVAVLATTFAGAAVVVDEPGSDPTKSTAAVVIRRSADDIADGVDSIVIDDQDVVDAVAAASPRPIAYSERTRLLGLEDPAVVVLAADGSETVLGQSRVVADLTDAGGRYGASFESRFLASPDAGDAWQVSALLAAAVVGAAWVVPVRDSDGDLVDIALDEWVTHAFVPSADAGEFGGEDFEDLTAVVVTDPADSVDDQDGVTVFVGEKPFGRPAAS</sequence>
<dbReference type="Gene3D" id="3.30.300.30">
    <property type="match status" value="4"/>
</dbReference>
<dbReference type="SUPFAM" id="SSF56801">
    <property type="entry name" value="Acetyl-CoA synthetase-like"/>
    <property type="match status" value="5"/>
</dbReference>
<dbReference type="Pfam" id="PF00501">
    <property type="entry name" value="AMP-binding"/>
    <property type="match status" value="5"/>
</dbReference>
<organism evidence="5 6">
    <name type="scientific">Rhodococcoides kyotonense</name>
    <dbReference type="NCBI Taxonomy" id="398843"/>
    <lineage>
        <taxon>Bacteria</taxon>
        <taxon>Bacillati</taxon>
        <taxon>Actinomycetota</taxon>
        <taxon>Actinomycetes</taxon>
        <taxon>Mycobacteriales</taxon>
        <taxon>Nocardiaceae</taxon>
        <taxon>Rhodococcoides</taxon>
    </lineage>
</organism>
<dbReference type="InterPro" id="IPR045851">
    <property type="entry name" value="AMP-bd_C_sf"/>
</dbReference>
<dbReference type="InterPro" id="IPR006162">
    <property type="entry name" value="Ppantetheine_attach_site"/>
</dbReference>
<protein>
    <submittedName>
        <fullName evidence="5">Amino acid adenylation domain-containing protein</fullName>
    </submittedName>
</protein>
<dbReference type="InterPro" id="IPR042099">
    <property type="entry name" value="ANL_N_sf"/>
</dbReference>
<dbReference type="PROSITE" id="PS50075">
    <property type="entry name" value="CARRIER"/>
    <property type="match status" value="4"/>
</dbReference>
<dbReference type="SMART" id="SM00823">
    <property type="entry name" value="PKS_PP"/>
    <property type="match status" value="4"/>
</dbReference>
<dbReference type="RefSeq" id="WP_089252189.1">
    <property type="nucleotide sequence ID" value="NZ_FZOW01000026.1"/>
</dbReference>
<dbReference type="PANTHER" id="PTHR45527:SF1">
    <property type="entry name" value="FATTY ACID SYNTHASE"/>
    <property type="match status" value="1"/>
</dbReference>
<evidence type="ECO:0000256" key="2">
    <source>
        <dbReference type="ARBA" id="ARBA00022450"/>
    </source>
</evidence>
<dbReference type="Gene3D" id="2.30.38.10">
    <property type="entry name" value="Luciferase, Domain 3"/>
    <property type="match status" value="3"/>
</dbReference>
<dbReference type="EMBL" id="FZOW01000026">
    <property type="protein sequence ID" value="SNT48383.1"/>
    <property type="molecule type" value="Genomic_DNA"/>
</dbReference>
<feature type="domain" description="Carrier" evidence="4">
    <location>
        <begin position="1675"/>
        <end position="1750"/>
    </location>
</feature>
<dbReference type="FunFam" id="3.40.50.980:FF:000001">
    <property type="entry name" value="Non-ribosomal peptide synthetase"/>
    <property type="match status" value="4"/>
</dbReference>
<dbReference type="InterPro" id="IPR020806">
    <property type="entry name" value="PKS_PP-bd"/>
</dbReference>
<evidence type="ECO:0000259" key="4">
    <source>
        <dbReference type="PROSITE" id="PS50075"/>
    </source>
</evidence>
<dbReference type="GO" id="GO:0009366">
    <property type="term" value="C:enterobactin synthetase complex"/>
    <property type="evidence" value="ECO:0007669"/>
    <property type="project" value="TreeGrafter"/>
</dbReference>
<dbReference type="NCBIfam" id="TIGR01733">
    <property type="entry name" value="AA-adenyl-dom"/>
    <property type="match status" value="4"/>
</dbReference>
<dbReference type="GO" id="GO:0031177">
    <property type="term" value="F:phosphopantetheine binding"/>
    <property type="evidence" value="ECO:0007669"/>
    <property type="project" value="InterPro"/>
</dbReference>
<dbReference type="GO" id="GO:0047527">
    <property type="term" value="F:2,3-dihydroxybenzoate-serine ligase activity"/>
    <property type="evidence" value="ECO:0007669"/>
    <property type="project" value="TreeGrafter"/>
</dbReference>
<proteinExistence type="predicted"/>
<dbReference type="SUPFAM" id="SSF47336">
    <property type="entry name" value="ACP-like"/>
    <property type="match status" value="4"/>
</dbReference>
<dbReference type="GO" id="GO:0009239">
    <property type="term" value="P:enterobactin biosynthetic process"/>
    <property type="evidence" value="ECO:0007669"/>
    <property type="project" value="TreeGrafter"/>
</dbReference>